<gene>
    <name evidence="2" type="ORF">L873DRAFT_1805316</name>
</gene>
<dbReference type="EMBL" id="ML120380">
    <property type="protein sequence ID" value="RPB00449.1"/>
    <property type="molecule type" value="Genomic_DNA"/>
</dbReference>
<feature type="region of interest" description="Disordered" evidence="1">
    <location>
        <begin position="1"/>
        <end position="27"/>
    </location>
</feature>
<organism evidence="2 3">
    <name type="scientific">Choiromyces venosus 120613-1</name>
    <dbReference type="NCBI Taxonomy" id="1336337"/>
    <lineage>
        <taxon>Eukaryota</taxon>
        <taxon>Fungi</taxon>
        <taxon>Dikarya</taxon>
        <taxon>Ascomycota</taxon>
        <taxon>Pezizomycotina</taxon>
        <taxon>Pezizomycetes</taxon>
        <taxon>Pezizales</taxon>
        <taxon>Tuberaceae</taxon>
        <taxon>Choiromyces</taxon>
    </lineage>
</organism>
<name>A0A3N4JTV5_9PEZI</name>
<sequence>MMVVPAPRGPEKPTARSQDSHASSGMPHTRLIRRRSTFLPEVFPSVRLVAAWCTRYCILWGGLWREFLMRPKIVERVDLVVVQSSLSVYPLVAIPGPAKEGLLMVSFIPSGQGGVVGGRNDRARKPAKELGWTEELEEVWGLVGGGNNEKAEAEAKSSEDGRPAESIDVKAGH</sequence>
<protein>
    <submittedName>
        <fullName evidence="2">Uncharacterized protein</fullName>
    </submittedName>
</protein>
<proteinExistence type="predicted"/>
<dbReference type="Proteomes" id="UP000276215">
    <property type="component" value="Unassembled WGS sequence"/>
</dbReference>
<feature type="compositionally biased region" description="Basic and acidic residues" evidence="1">
    <location>
        <begin position="149"/>
        <end position="173"/>
    </location>
</feature>
<evidence type="ECO:0000256" key="1">
    <source>
        <dbReference type="SAM" id="MobiDB-lite"/>
    </source>
</evidence>
<dbReference type="STRING" id="1336337.A0A3N4JTV5"/>
<feature type="region of interest" description="Disordered" evidence="1">
    <location>
        <begin position="144"/>
        <end position="173"/>
    </location>
</feature>
<evidence type="ECO:0000313" key="2">
    <source>
        <dbReference type="EMBL" id="RPB00449.1"/>
    </source>
</evidence>
<reference evidence="2 3" key="1">
    <citation type="journal article" date="2018" name="Nat. Ecol. Evol.">
        <title>Pezizomycetes genomes reveal the molecular basis of ectomycorrhizal truffle lifestyle.</title>
        <authorList>
            <person name="Murat C."/>
            <person name="Payen T."/>
            <person name="Noel B."/>
            <person name="Kuo A."/>
            <person name="Morin E."/>
            <person name="Chen J."/>
            <person name="Kohler A."/>
            <person name="Krizsan K."/>
            <person name="Balestrini R."/>
            <person name="Da Silva C."/>
            <person name="Montanini B."/>
            <person name="Hainaut M."/>
            <person name="Levati E."/>
            <person name="Barry K.W."/>
            <person name="Belfiori B."/>
            <person name="Cichocki N."/>
            <person name="Clum A."/>
            <person name="Dockter R.B."/>
            <person name="Fauchery L."/>
            <person name="Guy J."/>
            <person name="Iotti M."/>
            <person name="Le Tacon F."/>
            <person name="Lindquist E.A."/>
            <person name="Lipzen A."/>
            <person name="Malagnac F."/>
            <person name="Mello A."/>
            <person name="Molinier V."/>
            <person name="Miyauchi S."/>
            <person name="Poulain J."/>
            <person name="Riccioni C."/>
            <person name="Rubini A."/>
            <person name="Sitrit Y."/>
            <person name="Splivallo R."/>
            <person name="Traeger S."/>
            <person name="Wang M."/>
            <person name="Zifcakova L."/>
            <person name="Wipf D."/>
            <person name="Zambonelli A."/>
            <person name="Paolocci F."/>
            <person name="Nowrousian M."/>
            <person name="Ottonello S."/>
            <person name="Baldrian P."/>
            <person name="Spatafora J.W."/>
            <person name="Henrissat B."/>
            <person name="Nagy L.G."/>
            <person name="Aury J.M."/>
            <person name="Wincker P."/>
            <person name="Grigoriev I.V."/>
            <person name="Bonfante P."/>
            <person name="Martin F.M."/>
        </authorList>
    </citation>
    <scope>NUCLEOTIDE SEQUENCE [LARGE SCALE GENOMIC DNA]</scope>
    <source>
        <strain evidence="2 3">120613-1</strain>
    </source>
</reference>
<evidence type="ECO:0000313" key="3">
    <source>
        <dbReference type="Proteomes" id="UP000276215"/>
    </source>
</evidence>
<dbReference type="AlphaFoldDB" id="A0A3N4JTV5"/>
<keyword evidence="3" id="KW-1185">Reference proteome</keyword>
<accession>A0A3N4JTV5</accession>